<dbReference type="AlphaFoldDB" id="A0A8X6P6V4"/>
<name>A0A8X6P6V4_NEPPI</name>
<gene>
    <name evidence="1" type="ORF">NPIL_264991</name>
</gene>
<proteinExistence type="predicted"/>
<keyword evidence="2" id="KW-1185">Reference proteome</keyword>
<comment type="caution">
    <text evidence="1">The sequence shown here is derived from an EMBL/GenBank/DDBJ whole genome shotgun (WGS) entry which is preliminary data.</text>
</comment>
<dbReference type="Proteomes" id="UP000887013">
    <property type="component" value="Unassembled WGS sequence"/>
</dbReference>
<dbReference type="EMBL" id="BMAW01111721">
    <property type="protein sequence ID" value="GFT49309.1"/>
    <property type="molecule type" value="Genomic_DNA"/>
</dbReference>
<evidence type="ECO:0000313" key="2">
    <source>
        <dbReference type="Proteomes" id="UP000887013"/>
    </source>
</evidence>
<dbReference type="OrthoDB" id="5967017at2759"/>
<sequence length="87" mass="10500">MFLLEARNSDVEGMDAMDTQEMNKRIKYRQEVRSYHRERFRVGYLGQLQQRTSHRSQVKILTVSDIVLLERVTVKNISNGHWLEYWN</sequence>
<protein>
    <submittedName>
        <fullName evidence="1">Uncharacterized protein</fullName>
    </submittedName>
</protein>
<accession>A0A8X6P6V4</accession>
<reference evidence="1" key="1">
    <citation type="submission" date="2020-08" db="EMBL/GenBank/DDBJ databases">
        <title>Multicomponent nature underlies the extraordinary mechanical properties of spider dragline silk.</title>
        <authorList>
            <person name="Kono N."/>
            <person name="Nakamura H."/>
            <person name="Mori M."/>
            <person name="Yoshida Y."/>
            <person name="Ohtoshi R."/>
            <person name="Malay A.D."/>
            <person name="Moran D.A.P."/>
            <person name="Tomita M."/>
            <person name="Numata K."/>
            <person name="Arakawa K."/>
        </authorList>
    </citation>
    <scope>NUCLEOTIDE SEQUENCE</scope>
</reference>
<evidence type="ECO:0000313" key="1">
    <source>
        <dbReference type="EMBL" id="GFT49309.1"/>
    </source>
</evidence>
<organism evidence="1 2">
    <name type="scientific">Nephila pilipes</name>
    <name type="common">Giant wood spider</name>
    <name type="synonym">Nephila maculata</name>
    <dbReference type="NCBI Taxonomy" id="299642"/>
    <lineage>
        <taxon>Eukaryota</taxon>
        <taxon>Metazoa</taxon>
        <taxon>Ecdysozoa</taxon>
        <taxon>Arthropoda</taxon>
        <taxon>Chelicerata</taxon>
        <taxon>Arachnida</taxon>
        <taxon>Araneae</taxon>
        <taxon>Araneomorphae</taxon>
        <taxon>Entelegynae</taxon>
        <taxon>Araneoidea</taxon>
        <taxon>Nephilidae</taxon>
        <taxon>Nephila</taxon>
    </lineage>
</organism>